<evidence type="ECO:0000313" key="1">
    <source>
        <dbReference type="EMBL" id="GJT33242.1"/>
    </source>
</evidence>
<keyword evidence="2" id="KW-1185">Reference proteome</keyword>
<proteinExistence type="predicted"/>
<sequence length="102" mass="11270">MKVEKMHAFVDSKLVANQVEGSYEAKDKSHTEGRKQKAGALSKLAAMQCEGLTKGVLIEELNERSVDTAEVNAIIEEATRTWMTPIQEYIEKGILSEDATEA</sequence>
<accession>A0ABQ5D4E1</accession>
<comment type="caution">
    <text evidence="1">The sequence shown here is derived from an EMBL/GenBank/DDBJ whole genome shotgun (WGS) entry which is preliminary data.</text>
</comment>
<name>A0ABQ5D4E1_9ASTR</name>
<protein>
    <submittedName>
        <fullName evidence="1">Uncharacterized protein</fullName>
    </submittedName>
</protein>
<evidence type="ECO:0000313" key="2">
    <source>
        <dbReference type="Proteomes" id="UP001151760"/>
    </source>
</evidence>
<gene>
    <name evidence="1" type="ORF">Tco_0923661</name>
</gene>
<dbReference type="EMBL" id="BQNB010014862">
    <property type="protein sequence ID" value="GJT33242.1"/>
    <property type="molecule type" value="Genomic_DNA"/>
</dbReference>
<dbReference type="Proteomes" id="UP001151760">
    <property type="component" value="Unassembled WGS sequence"/>
</dbReference>
<reference evidence="1" key="2">
    <citation type="submission" date="2022-01" db="EMBL/GenBank/DDBJ databases">
        <authorList>
            <person name="Yamashiro T."/>
            <person name="Shiraishi A."/>
            <person name="Satake H."/>
            <person name="Nakayama K."/>
        </authorList>
    </citation>
    <scope>NUCLEOTIDE SEQUENCE</scope>
</reference>
<organism evidence="1 2">
    <name type="scientific">Tanacetum coccineum</name>
    <dbReference type="NCBI Taxonomy" id="301880"/>
    <lineage>
        <taxon>Eukaryota</taxon>
        <taxon>Viridiplantae</taxon>
        <taxon>Streptophyta</taxon>
        <taxon>Embryophyta</taxon>
        <taxon>Tracheophyta</taxon>
        <taxon>Spermatophyta</taxon>
        <taxon>Magnoliopsida</taxon>
        <taxon>eudicotyledons</taxon>
        <taxon>Gunneridae</taxon>
        <taxon>Pentapetalae</taxon>
        <taxon>asterids</taxon>
        <taxon>campanulids</taxon>
        <taxon>Asterales</taxon>
        <taxon>Asteraceae</taxon>
        <taxon>Asteroideae</taxon>
        <taxon>Anthemideae</taxon>
        <taxon>Anthemidinae</taxon>
        <taxon>Tanacetum</taxon>
    </lineage>
</organism>
<reference evidence="1" key="1">
    <citation type="journal article" date="2022" name="Int. J. Mol. Sci.">
        <title>Draft Genome of Tanacetum Coccineum: Genomic Comparison of Closely Related Tanacetum-Family Plants.</title>
        <authorList>
            <person name="Yamashiro T."/>
            <person name="Shiraishi A."/>
            <person name="Nakayama K."/>
            <person name="Satake H."/>
        </authorList>
    </citation>
    <scope>NUCLEOTIDE SEQUENCE</scope>
</reference>